<dbReference type="AlphaFoldDB" id="E2ZK66"/>
<evidence type="ECO:0000313" key="2">
    <source>
        <dbReference type="Proteomes" id="UP000006028"/>
    </source>
</evidence>
<dbReference type="BioCyc" id="FCF748224-HMP:GTSS-1175-MONOMER"/>
<dbReference type="HOGENOM" id="CLU_3080036_0_0_9"/>
<gene>
    <name evidence="1" type="ORF">HMPREF9436_02068</name>
</gene>
<evidence type="ECO:0000313" key="1">
    <source>
        <dbReference type="EMBL" id="EFQ06381.1"/>
    </source>
</evidence>
<dbReference type="STRING" id="748224.HMPREF9436_02068"/>
<name>E2ZK66_9FIRM</name>
<reference evidence="1 2" key="1">
    <citation type="submission" date="2010-08" db="EMBL/GenBank/DDBJ databases">
        <authorList>
            <person name="Weinstock G."/>
            <person name="Sodergren E."/>
            <person name="Clifton S."/>
            <person name="Fulton L."/>
            <person name="Fulton B."/>
            <person name="Courtney L."/>
            <person name="Fronick C."/>
            <person name="Harrison M."/>
            <person name="Strong C."/>
            <person name="Farmer C."/>
            <person name="Delahaunty K."/>
            <person name="Markovic C."/>
            <person name="Hall O."/>
            <person name="Minx P."/>
            <person name="Tomlinson C."/>
            <person name="Mitreva M."/>
            <person name="Hou S."/>
            <person name="Chen J."/>
            <person name="Wollam A."/>
            <person name="Pepin K.H."/>
            <person name="Johnson M."/>
            <person name="Bhonagiri V."/>
            <person name="Zhang X."/>
            <person name="Suruliraj S."/>
            <person name="Warren W."/>
            <person name="Chinwalla A."/>
            <person name="Mardis E.R."/>
            <person name="Wilson R.K."/>
        </authorList>
    </citation>
    <scope>NUCLEOTIDE SEQUENCE [LARGE SCALE GENOMIC DNA]</scope>
    <source>
        <strain evidence="1 2">KLE1255</strain>
    </source>
</reference>
<dbReference type="Proteomes" id="UP000006028">
    <property type="component" value="Unassembled WGS sequence"/>
</dbReference>
<proteinExistence type="predicted"/>
<organism evidence="1 2">
    <name type="scientific">Faecalibacterium cf. prausnitzii KLE1255</name>
    <dbReference type="NCBI Taxonomy" id="748224"/>
    <lineage>
        <taxon>Bacteria</taxon>
        <taxon>Bacillati</taxon>
        <taxon>Bacillota</taxon>
        <taxon>Clostridia</taxon>
        <taxon>Eubacteriales</taxon>
        <taxon>Oscillospiraceae</taxon>
        <taxon>Faecalibacterium</taxon>
    </lineage>
</organism>
<protein>
    <submittedName>
        <fullName evidence="1">Uncharacterized protein</fullName>
    </submittedName>
</protein>
<dbReference type="EMBL" id="AECU01000170">
    <property type="protein sequence ID" value="EFQ06381.1"/>
    <property type="molecule type" value="Genomic_DNA"/>
</dbReference>
<accession>E2ZK66</accession>
<sequence>MDSASLYRCAAARERAAKPAAEKKSGRKTCRLPDFLLFGGSYGPAHATKCMR</sequence>
<comment type="caution">
    <text evidence="1">The sequence shown here is derived from an EMBL/GenBank/DDBJ whole genome shotgun (WGS) entry which is preliminary data.</text>
</comment>